<dbReference type="InterPro" id="IPR027463">
    <property type="entry name" value="AcrB_DN_DC_subdom"/>
</dbReference>
<feature type="transmembrane region" description="Helical" evidence="1">
    <location>
        <begin position="852"/>
        <end position="871"/>
    </location>
</feature>
<feature type="transmembrane region" description="Helical" evidence="1">
    <location>
        <begin position="390"/>
        <end position="415"/>
    </location>
</feature>
<feature type="transmembrane region" description="Helical" evidence="1">
    <location>
        <begin position="910"/>
        <end position="932"/>
    </location>
</feature>
<comment type="caution">
    <text evidence="2">The sequence shown here is derived from an EMBL/GenBank/DDBJ whole genome shotgun (WGS) entry which is preliminary data.</text>
</comment>
<dbReference type="Gene3D" id="3.30.70.1440">
    <property type="entry name" value="Multidrug efflux transporter AcrB pore domain"/>
    <property type="match status" value="1"/>
</dbReference>
<dbReference type="Gene3D" id="3.30.70.1320">
    <property type="entry name" value="Multidrug efflux transporter AcrB pore domain like"/>
    <property type="match status" value="1"/>
</dbReference>
<dbReference type="EMBL" id="JBHSDU010000003">
    <property type="protein sequence ID" value="MFC4311151.1"/>
    <property type="molecule type" value="Genomic_DNA"/>
</dbReference>
<accession>A0ABV8SUH2</accession>
<keyword evidence="1" id="KW-0812">Transmembrane</keyword>
<feature type="transmembrane region" description="Helical" evidence="1">
    <location>
        <begin position="525"/>
        <end position="543"/>
    </location>
</feature>
<dbReference type="Gene3D" id="3.30.70.1430">
    <property type="entry name" value="Multidrug efflux transporter AcrB pore domain"/>
    <property type="match status" value="2"/>
</dbReference>
<reference evidence="3" key="1">
    <citation type="journal article" date="2019" name="Int. J. Syst. Evol. Microbiol.">
        <title>The Global Catalogue of Microorganisms (GCM) 10K type strain sequencing project: providing services to taxonomists for standard genome sequencing and annotation.</title>
        <authorList>
            <consortium name="The Broad Institute Genomics Platform"/>
            <consortium name="The Broad Institute Genome Sequencing Center for Infectious Disease"/>
            <person name="Wu L."/>
            <person name="Ma J."/>
        </authorList>
    </citation>
    <scope>NUCLEOTIDE SEQUENCE [LARGE SCALE GENOMIC DNA]</scope>
    <source>
        <strain evidence="3">CGMCC 1.10759</strain>
    </source>
</reference>
<dbReference type="Pfam" id="PF00873">
    <property type="entry name" value="ACR_tran"/>
    <property type="match status" value="2"/>
</dbReference>
<dbReference type="Proteomes" id="UP001595904">
    <property type="component" value="Unassembled WGS sequence"/>
</dbReference>
<feature type="transmembrane region" description="Helical" evidence="1">
    <location>
        <begin position="337"/>
        <end position="357"/>
    </location>
</feature>
<evidence type="ECO:0000256" key="1">
    <source>
        <dbReference type="SAM" id="Phobius"/>
    </source>
</evidence>
<dbReference type="SUPFAM" id="SSF82714">
    <property type="entry name" value="Multidrug efflux transporter AcrB TolC docking domain, DN and DC subdomains"/>
    <property type="match status" value="2"/>
</dbReference>
<feature type="transmembrane region" description="Helical" evidence="1">
    <location>
        <begin position="985"/>
        <end position="1007"/>
    </location>
</feature>
<feature type="transmembrane region" description="Helical" evidence="1">
    <location>
        <begin position="435"/>
        <end position="455"/>
    </location>
</feature>
<organism evidence="2 3">
    <name type="scientific">Steroidobacter flavus</name>
    <dbReference type="NCBI Taxonomy" id="1842136"/>
    <lineage>
        <taxon>Bacteria</taxon>
        <taxon>Pseudomonadati</taxon>
        <taxon>Pseudomonadota</taxon>
        <taxon>Gammaproteobacteria</taxon>
        <taxon>Steroidobacterales</taxon>
        <taxon>Steroidobacteraceae</taxon>
        <taxon>Steroidobacter</taxon>
    </lineage>
</organism>
<name>A0ABV8SUH2_9GAMM</name>
<evidence type="ECO:0000313" key="2">
    <source>
        <dbReference type="EMBL" id="MFC4311151.1"/>
    </source>
</evidence>
<evidence type="ECO:0000313" key="3">
    <source>
        <dbReference type="Proteomes" id="UP001595904"/>
    </source>
</evidence>
<dbReference type="RefSeq" id="WP_380599236.1">
    <property type="nucleotide sequence ID" value="NZ_JBHSDU010000003.1"/>
</dbReference>
<keyword evidence="1" id="KW-1133">Transmembrane helix</keyword>
<proteinExistence type="predicted"/>
<dbReference type="InterPro" id="IPR001036">
    <property type="entry name" value="Acrflvin-R"/>
</dbReference>
<feature type="transmembrane region" description="Helical" evidence="1">
    <location>
        <begin position="467"/>
        <end position="490"/>
    </location>
</feature>
<keyword evidence="1" id="KW-0472">Membrane</keyword>
<feature type="transmembrane region" description="Helical" evidence="1">
    <location>
        <begin position="878"/>
        <end position="898"/>
    </location>
</feature>
<dbReference type="PANTHER" id="PTHR32063">
    <property type="match status" value="1"/>
</dbReference>
<dbReference type="PRINTS" id="PR00702">
    <property type="entry name" value="ACRIFLAVINRP"/>
</dbReference>
<dbReference type="Gene3D" id="1.20.1640.10">
    <property type="entry name" value="Multidrug efflux transporter AcrB transmembrane domain"/>
    <property type="match status" value="2"/>
</dbReference>
<sequence>MRVVAAAIRNPIAVGVTVLLVALFGSLSLRELPLQLFPDIERPTIAITTAWRGASPEETEAELLEPQERVLQGLSGVEEITGNANSGGTDIVLTFAIGTDMKAALVDVIGRMSRLPPLPRDADRPVVQLGGLGGDANQNLTFFFVQLLPGTEGPVDKYRRFIEDVVRPRIESVPGVGGVLVNGGSPNDIRITVDLARAAALGVGIPEIARLAASANNVSAGQLDVGRRQYALRYAGRYDVDQLGQLVLAWRDGQPVRLSDVAVVETRPPDKLTYSHQNGNPAIDLQILRAPGANVLGTLDEVKKVVAELREGPLRERGLGIEQSFDASLFITRAVNLLIENLVVGALLALVCVWWFMRNVRATVIIATTIPICLLATFCALHLAGRSINVISLAGLAFAVGMVVEGAIVVSGNIIRLRETGMPIEQAAHDGTRQVVPALFASTTTTIAVFLPVLFLKDVEGQIFADLALTISIAVAFSILVAITVVPAASGRWLGGPIHKSGYGEGWPGLTDKVIEWTRTRRQQVMWVLVLLVAPLVLSWVFLPKLDYLPPVKRAAIDAFFSFPPGMSPTTVDREIVTKLQERMQPYMTGEKEPQLKNYYVLLWPGGGTLGARVVDDERIGELERIVRDEIVVGIPDTRVFVNEGELFGGIGGSARSVAIHLQTTDTAALNATAAAGRRLLEQTFPGANVQSFPNTDVQVLELRAEPNDRRIAEVGWDRAALGTVVRSLGDGAWLGEYFDGQARLPVILRTNLGETPEDIAQAPLITPSGEVVPLGELVTLETTLVSEQIRRVDHHRTVTLTIDPPPTLSLEDMLAKINSDIVPRLRADLPADANIRLAGSADRLDNIIGTMSGNFVLALLVLFMLMAAMFHSLRDALVVVLTVPLALAGGVLGIRLLDVVTFQPLDLLTMIGFIMMIGIIVNHAILLVDLTREAMNHGHSLEDALRMSLNQRLRAMVASTLTGALGALPMVVNPGPASTIYRGLAAVNVAGVIVSMVFSIVLLPSLMRLVYERRSPAPATHDADLLTETAR</sequence>
<dbReference type="Gene3D" id="3.30.2090.10">
    <property type="entry name" value="Multidrug efflux transporter AcrB TolC docking domain, DN and DC subdomains"/>
    <property type="match status" value="2"/>
</dbReference>
<protein>
    <submittedName>
        <fullName evidence="2">Efflux RND transporter permease subunit</fullName>
    </submittedName>
</protein>
<gene>
    <name evidence="2" type="ORF">ACFPN2_18785</name>
</gene>
<dbReference type="SUPFAM" id="SSF82866">
    <property type="entry name" value="Multidrug efflux transporter AcrB transmembrane domain"/>
    <property type="match status" value="2"/>
</dbReference>
<feature type="transmembrane region" description="Helical" evidence="1">
    <location>
        <begin position="364"/>
        <end position="384"/>
    </location>
</feature>
<dbReference type="PANTHER" id="PTHR32063:SF0">
    <property type="entry name" value="SWARMING MOTILITY PROTEIN SWRC"/>
    <property type="match status" value="1"/>
</dbReference>
<feature type="transmembrane region" description="Helical" evidence="1">
    <location>
        <begin position="953"/>
        <end position="973"/>
    </location>
</feature>
<dbReference type="SUPFAM" id="SSF82693">
    <property type="entry name" value="Multidrug efflux transporter AcrB pore domain, PN1, PN2, PC1 and PC2 subdomains"/>
    <property type="match status" value="2"/>
</dbReference>
<keyword evidence="3" id="KW-1185">Reference proteome</keyword>